<reference evidence="1 2" key="2">
    <citation type="journal article" date="2022" name="Mol. Ecol. Resour.">
        <title>The genomes of chicory, endive, great burdock and yacon provide insights into Asteraceae paleo-polyploidization history and plant inulin production.</title>
        <authorList>
            <person name="Fan W."/>
            <person name="Wang S."/>
            <person name="Wang H."/>
            <person name="Wang A."/>
            <person name="Jiang F."/>
            <person name="Liu H."/>
            <person name="Zhao H."/>
            <person name="Xu D."/>
            <person name="Zhang Y."/>
        </authorList>
    </citation>
    <scope>NUCLEOTIDE SEQUENCE [LARGE SCALE GENOMIC DNA]</scope>
    <source>
        <strain evidence="2">cv. Niubang</strain>
    </source>
</reference>
<name>A0ACB8XK77_ARCLA</name>
<keyword evidence="2" id="KW-1185">Reference proteome</keyword>
<proteinExistence type="predicted"/>
<comment type="caution">
    <text evidence="1">The sequence shown here is derived from an EMBL/GenBank/DDBJ whole genome shotgun (WGS) entry which is preliminary data.</text>
</comment>
<protein>
    <submittedName>
        <fullName evidence="1">Uncharacterized protein</fullName>
    </submittedName>
</protein>
<organism evidence="1 2">
    <name type="scientific">Arctium lappa</name>
    <name type="common">Greater burdock</name>
    <name type="synonym">Lappa major</name>
    <dbReference type="NCBI Taxonomy" id="4217"/>
    <lineage>
        <taxon>Eukaryota</taxon>
        <taxon>Viridiplantae</taxon>
        <taxon>Streptophyta</taxon>
        <taxon>Embryophyta</taxon>
        <taxon>Tracheophyta</taxon>
        <taxon>Spermatophyta</taxon>
        <taxon>Magnoliopsida</taxon>
        <taxon>eudicotyledons</taxon>
        <taxon>Gunneridae</taxon>
        <taxon>Pentapetalae</taxon>
        <taxon>asterids</taxon>
        <taxon>campanulids</taxon>
        <taxon>Asterales</taxon>
        <taxon>Asteraceae</taxon>
        <taxon>Carduoideae</taxon>
        <taxon>Cardueae</taxon>
        <taxon>Arctiinae</taxon>
        <taxon>Arctium</taxon>
    </lineage>
</organism>
<evidence type="ECO:0000313" key="2">
    <source>
        <dbReference type="Proteomes" id="UP001055879"/>
    </source>
</evidence>
<accession>A0ACB8XK77</accession>
<dbReference type="EMBL" id="CM042063">
    <property type="protein sequence ID" value="KAI3668255.1"/>
    <property type="molecule type" value="Genomic_DNA"/>
</dbReference>
<gene>
    <name evidence="1" type="ORF">L6452_43332</name>
</gene>
<evidence type="ECO:0000313" key="1">
    <source>
        <dbReference type="EMBL" id="KAI3668255.1"/>
    </source>
</evidence>
<dbReference type="Proteomes" id="UP001055879">
    <property type="component" value="Linkage Group LG17"/>
</dbReference>
<sequence>MEEAISQGQVIILITCWLKSTDQKPSTAITVYFTARPSTSSSCRPSPFCVFGDLTLLTNQEGDVWNPNLNPSLNQGKKKKPNEGIQEVVSSIKLLEDWFCRKVPDSDIEQQRMSPPIPYFELTERMPHLTDPQVLDVMRSTVADDAIVT</sequence>
<reference evidence="2" key="1">
    <citation type="journal article" date="2022" name="Mol. Ecol. Resour.">
        <title>The genomes of chicory, endive, great burdock and yacon provide insights into Asteraceae palaeo-polyploidization history and plant inulin production.</title>
        <authorList>
            <person name="Fan W."/>
            <person name="Wang S."/>
            <person name="Wang H."/>
            <person name="Wang A."/>
            <person name="Jiang F."/>
            <person name="Liu H."/>
            <person name="Zhao H."/>
            <person name="Xu D."/>
            <person name="Zhang Y."/>
        </authorList>
    </citation>
    <scope>NUCLEOTIDE SEQUENCE [LARGE SCALE GENOMIC DNA]</scope>
    <source>
        <strain evidence="2">cv. Niubang</strain>
    </source>
</reference>